<accession>A0A1G2FF60</accession>
<comment type="caution">
    <text evidence="1">The sequence shown here is derived from an EMBL/GenBank/DDBJ whole genome shotgun (WGS) entry which is preliminary data.</text>
</comment>
<dbReference type="STRING" id="1801997.A3J64_00365"/>
<dbReference type="Proteomes" id="UP000177061">
    <property type="component" value="Unassembled WGS sequence"/>
</dbReference>
<dbReference type="SUPFAM" id="SSF48452">
    <property type="entry name" value="TPR-like"/>
    <property type="match status" value="1"/>
</dbReference>
<name>A0A1G2FF60_9BACT</name>
<dbReference type="AlphaFoldDB" id="A0A1G2FF60"/>
<evidence type="ECO:0000313" key="2">
    <source>
        <dbReference type="Proteomes" id="UP000177061"/>
    </source>
</evidence>
<sequence length="228" mass="26735">MSIILYLLIIFSLIGLSVVIGRKIPRLARLSEEELAFLEKRKILTRKYREINNHHYRVNFMAGLEKFLRRAKILSLKTENLLGEWIKKLREESLKLRHKSRQLIEHKSIKNKIWIKTFKGKTFQPYLKEKKATALEREGLSAPDQSGQISIADLEKPIKEEQQWIDLIIQNPKNTIAYKALGMLYWKQHNYADAKASLEMTVKLGSKDKKVKEILDELKKIEIEDKPA</sequence>
<proteinExistence type="predicted"/>
<dbReference type="EMBL" id="MHNB01000029">
    <property type="protein sequence ID" value="OGZ36248.1"/>
    <property type="molecule type" value="Genomic_DNA"/>
</dbReference>
<evidence type="ECO:0000313" key="1">
    <source>
        <dbReference type="EMBL" id="OGZ36248.1"/>
    </source>
</evidence>
<reference evidence="1 2" key="1">
    <citation type="journal article" date="2016" name="Nat. Commun.">
        <title>Thousands of microbial genomes shed light on interconnected biogeochemical processes in an aquifer system.</title>
        <authorList>
            <person name="Anantharaman K."/>
            <person name="Brown C.T."/>
            <person name="Hug L.A."/>
            <person name="Sharon I."/>
            <person name="Castelle C.J."/>
            <person name="Probst A.J."/>
            <person name="Thomas B.C."/>
            <person name="Singh A."/>
            <person name="Wilkins M.J."/>
            <person name="Karaoz U."/>
            <person name="Brodie E.L."/>
            <person name="Williams K.H."/>
            <person name="Hubbard S.S."/>
            <person name="Banfield J.F."/>
        </authorList>
    </citation>
    <scope>NUCLEOTIDE SEQUENCE [LARGE SCALE GENOMIC DNA]</scope>
</reference>
<dbReference type="Gene3D" id="1.25.40.10">
    <property type="entry name" value="Tetratricopeptide repeat domain"/>
    <property type="match status" value="1"/>
</dbReference>
<protein>
    <submittedName>
        <fullName evidence="1">Uncharacterized protein</fullName>
    </submittedName>
</protein>
<dbReference type="InterPro" id="IPR011990">
    <property type="entry name" value="TPR-like_helical_dom_sf"/>
</dbReference>
<organism evidence="1 2">
    <name type="scientific">Candidatus Portnoybacteria bacterium RIFCSPHIGHO2_12_FULL_38_9</name>
    <dbReference type="NCBI Taxonomy" id="1801997"/>
    <lineage>
        <taxon>Bacteria</taxon>
        <taxon>Candidatus Portnoyibacteriota</taxon>
    </lineage>
</organism>
<gene>
    <name evidence="1" type="ORF">A3J64_00365</name>
</gene>